<evidence type="ECO:0000256" key="4">
    <source>
        <dbReference type="SAM" id="MobiDB-lite"/>
    </source>
</evidence>
<name>A0A836IGC1_9TRYP</name>
<accession>A0A836IGC1</accession>
<comment type="similarity">
    <text evidence="1">Belongs to the VPS13 family.</text>
</comment>
<dbReference type="GeneID" id="94287873"/>
<feature type="region of interest" description="Disordered" evidence="4">
    <location>
        <begin position="3983"/>
        <end position="4002"/>
    </location>
</feature>
<keyword evidence="8" id="KW-1185">Reference proteome</keyword>
<feature type="compositionally biased region" description="Polar residues" evidence="4">
    <location>
        <begin position="486"/>
        <end position="497"/>
    </location>
</feature>
<dbReference type="InterPro" id="IPR026847">
    <property type="entry name" value="VPS13"/>
</dbReference>
<feature type="region of interest" description="Disordered" evidence="4">
    <location>
        <begin position="1122"/>
        <end position="1161"/>
    </location>
</feature>
<feature type="compositionally biased region" description="Polar residues" evidence="4">
    <location>
        <begin position="3984"/>
        <end position="3994"/>
    </location>
</feature>
<keyword evidence="3" id="KW-0445">Lipid transport</keyword>
<evidence type="ECO:0000256" key="3">
    <source>
        <dbReference type="ARBA" id="ARBA00023055"/>
    </source>
</evidence>
<feature type="compositionally biased region" description="Polar residues" evidence="4">
    <location>
        <begin position="4549"/>
        <end position="4577"/>
    </location>
</feature>
<keyword evidence="2" id="KW-0813">Transport</keyword>
<comment type="caution">
    <text evidence="7">The sequence shown here is derived from an EMBL/GenBank/DDBJ whole genome shotgun (WGS) entry which is preliminary data.</text>
</comment>
<evidence type="ECO:0000259" key="5">
    <source>
        <dbReference type="Pfam" id="PF12624"/>
    </source>
</evidence>
<feature type="region of interest" description="Disordered" evidence="4">
    <location>
        <begin position="4509"/>
        <end position="4532"/>
    </location>
</feature>
<organism evidence="7 8">
    <name type="scientific">Porcisia hertigi</name>
    <dbReference type="NCBI Taxonomy" id="2761500"/>
    <lineage>
        <taxon>Eukaryota</taxon>
        <taxon>Discoba</taxon>
        <taxon>Euglenozoa</taxon>
        <taxon>Kinetoplastea</taxon>
        <taxon>Metakinetoplastina</taxon>
        <taxon>Trypanosomatida</taxon>
        <taxon>Trypanosomatidae</taxon>
        <taxon>Leishmaniinae</taxon>
        <taxon>Porcisia</taxon>
    </lineage>
</organism>
<feature type="region of interest" description="Disordered" evidence="4">
    <location>
        <begin position="4546"/>
        <end position="4577"/>
    </location>
</feature>
<dbReference type="InterPro" id="IPR009543">
    <property type="entry name" value="VPS13_VAB"/>
</dbReference>
<protein>
    <submittedName>
        <fullName evidence="7">Uncharacterized protein</fullName>
    </submittedName>
</protein>
<dbReference type="PANTHER" id="PTHR16166:SF93">
    <property type="entry name" value="INTERMEMBRANE LIPID TRANSFER PROTEIN VPS13"/>
    <property type="match status" value="1"/>
</dbReference>
<dbReference type="GO" id="GO:0006869">
    <property type="term" value="P:lipid transport"/>
    <property type="evidence" value="ECO:0007669"/>
    <property type="project" value="UniProtKB-KW"/>
</dbReference>
<dbReference type="EMBL" id="JAFJZO010000034">
    <property type="protein sequence ID" value="KAG5493918.1"/>
    <property type="molecule type" value="Genomic_DNA"/>
</dbReference>
<dbReference type="GO" id="GO:0006623">
    <property type="term" value="P:protein targeting to vacuole"/>
    <property type="evidence" value="ECO:0007669"/>
    <property type="project" value="TreeGrafter"/>
</dbReference>
<dbReference type="OrthoDB" id="272810at2759"/>
<evidence type="ECO:0000313" key="7">
    <source>
        <dbReference type="EMBL" id="KAG5493918.1"/>
    </source>
</evidence>
<feature type="domain" description="Vacuolar protein sorting-associated protein 13 VPS13 adaptor binding" evidence="6">
    <location>
        <begin position="3623"/>
        <end position="3972"/>
    </location>
</feature>
<sequence length="4764" mass="520692">MFNKLVADILTSYLGEYFEIIDHEQVRVSIWNGLVHMRNLKVRKDALRYLDAPVCVLMGIVEELTIVIPWMRLRSEAVVVRIRKAKCILADKETAGYGIEQDVREARAHKIRELAAIDKALLSAFREGLSRQGLSAAASASAAAPSSGKADSSDDNLTARLKASILNNIRIEVEELLVHYTSCTASASPTDHGVLPGELGSKASTMQSQQQQWQHSMDSAPLKGAHLDAGVHPADKQASLSFQIKEIKTYGCNERFEPAFIAPGERVGRQLISFRGLSASLQTGASSGSDLPLLKPLDVVMEMAYQPVCVSVSTPQYMVAVRVNGACSCVITSESCTTCYGLVQHLIEVRQRQALRRLRPVQERPKDNPHAWWRYTLDAVQQQVRNCKSAALVSAHKPTPFSWLAYNRVQQKRDLYMRLYLRQQRTALGATEWLEPLTADEEVKIAALENELTIDVLTLGKRLAVARVGLERVEYEKLLRQKKMVTTANETSDSSPVHPSAPPTAHLAPAAKSRWFSWSWESKPTASTNVTVTGDAADDLSDETRTELRELVQLMTAERWSDAQRVVIAKEFGIGPEEANALAQHDASSPASTQDSAAVDPSKKGTSGRTVPSCVVSLHAAALTVELQGSLLSAPSTLSTAMHETEASTPAPSAFAQVVLHALHAGVEWRGFSPAGASALPMAYYWGTLEGLSVTAAASMTEDHQPRMNSSTERTILSICRPGGQDGLQSDSVSRQSTPNTCSHYTSLSNATERPASVCRSVPRTFSPLESCWSVLPNECRRRAAVRVEWTKRSIEQLTSRSSALHSVHVGLAHIHLSMDVVPLHHLSEFFFTVMWPKSALRTSAAGDSAGNVQVSSSPPVDSSMDSDFTALQIPLLRRMTHFEQRCATDASVRLASLRSRVEHQRSIDWAVRVDNLHVSISEVPQVQGCELTLTQVCVQNDVKHQLQRHERLCGEGDRDHQPSTTSRPVTITTTAALGSLDTDWVDRTCIQIAAVCLSVFFPTSPTASVASRDIKKCVILPETTLTAVVERSLLGRGHPDLPQWNLQISSSDSVSLKWSRTSLSVLTTACSLLRDLAESFMFRIEQRGVAQSSRVHSLEREAVSTFHVSVLPHPTGKKFWHAAPGKQSNLGDAHDDDPPRATDKWEPHETDPHQLSGTGQHAAGLVGASLPQRIDVRRGVCVVYHAKLSAFPAQYYTLQTGCTRVYRDGGTKGVEAPGAASVTAGGPLVHLYVSQGGRSHEEALGGGYTDAKQLLVDTLKVPPALFKNAVWLKGAVDAWLENRKAEESHKSAPSRQQVREALRQVLMGMQAVPCRYVAFHCASDAEADAVEAALRRCCVGATTPPLVFRPSVQRRYDAAVSAPEFCKQPLYRMSLSFPSLDMTCEGNEPALCSNFMKVTDDEADSRLSPRRDAVLSFTPFVCRHDRYPQKRSYELTVKDKVSLCACIGGGVGWDSCLELLEVSAPRNSSAVGPRIHTTGDSSAFSVHFVDHKRPLPLPSAFHCSLRVGQTARMQLQVGPSLLEWGEAWWDTVGLLTNRLFAAEIIVGYPWWRSRESGEKTQEEERGADADVYSNIVIDVERRWCEAREFGGNELRAHVEVIAPALEVKVDRQGDVETTGPITDMPVLRFRARGAACQWRMTEACHHVSVTLETPQLQWCCSPATRSLPSKANWVTLMQSEDVPPTSEAGLGRAKLAVDWKLRRPPPMLSHSDWLCARGGGGGGEGANGKGATGIRDVQELKVELCCVRLLYWHPLLVHLIQLIQEGLAPRASAMVEREPCRFFAGTLFCPPLLWCVPEKSTATVSWTHVSKAVVLQSVELHLPREVDWIALAATSAALPPTAHLRLSVAHCLFTDRVQASASPTSNSSPPTAAANLLFATHFTDMVISHVQPNSGTPFKWRLPSLNVNVAEPVFDARYLWKADMPWHKSCVVELPSVTEPCVMQCCTADLAHAMDLLHASFLQSSPLRTEKPFPSMHVLPPASLLEAIVEKSTATLIVKGELTLCVCSSQSDSSHRSSLSKSCVLRLSGASASVMRSTSGELSYYFAANRVWLGCSAPGSVPPSWSEKGGLSLVQVAPRPRDSASTATITLRCGWCGLVNPVPGSSSTVHTVTPSEKSTLLVDSPGAVTLTLNGEALTILREIIVDDLHLRKSLLRYVAQETQSPPSTSAPTPCHDTSSGGHSQRWAPQEVRVSLENVQCCIPCTAESIHPARSATATPSSPLPMLNCAASNVQVEWRKMLNASHATVRIARLLYCVLEDLCDGDGDGDGGRGGSFSEVTPLVLEQPTEWQVRLTPFTPPLRQASPMFMGAPNPPNISLLDELFGEMPAEVGIGETATGVPTVKRDCTLLTTSTTSQESELLFVALDVSPLQLKVIVELRPLWLVAPSMVRMASILSGIRAQVDLCSAALLGQSGAPVSFDTTTVTMPDLPRSYALQLRSGSISLFVGGKGVTASAMPDISTRSLEAAVRQAIDAQEMVLLLTEAVAVDWHSDPPDSQFFGDPQTVLHIRDISICALQGTQSCTVLLERFSLRVQRLLLGSGVEEWRLSLDALHLTLKQLHYAALLRVALQQTFFLAAMLKLRSSALQSIAAAATAVNLFATAEPPQPYTAMQTIPPAQVRRFHFHLASLRVRVQADGGDREPGPPTAVYFELQNLDVAYYTGQHAQCCVSGPGDDLNERGTSLRLAVTLSSCLLGTENNIPTLAITAASSKDAKKAAQTPCSLRVAQEEATGIYTGSLQVGKVTLTMEAVPMMTWVDLLYTPYLQETVPDYQTAKEHVMQQDLWLSEDLNLSERTPLRVTNQLYSLLYLYGNGHTIHISAARGRQLIFLDEGVTLRIMHATLSMEGSSIEEYVAAGNGSYVSIDPKTCSRVQSSSVTGQTLGISRAEVPGVNHQMRRASEETTKATREMASLRWQRLLGEVEVEMRIPSPRSISGAASVLYDSPHNAATASPQRTLVLYGHMNLCVMSSRSSATGEDDLTAAFDLVHAGVRSEYVTPNSYAAVDATDLVSDWAMKVLMTDEKQPPADCATASPVRARIIHVSASTGVEVRLRYSDAVFVGRSVRHVQATAARWQNAVRRDVQLGLSSLRHVWNATGADEASVNTLLRTGRYGSDGNASVLTASPTADGTVVTVSLKIPYVSIVIIDDSQDTDSPLFRLHANEIVTPQYTLDPVHTSAELRLAVQLEYYDMFRSQWAPVIDPVAVNVSVASHRNTSAADVYDRKGYMRLSARAGTAKLCLSTDVVQNVRQLLVLRDKFESTGVDAPARRGASDYGAATASSSHTFKIVQLTGIDVLVELPEYVESVQGTHQDERVLHTGQEWGFDLPRYHGKELPREYQKIIVQQQQQQVRPSSVQTSRPCHAVIPLSSVGIWRVSLGTCGPLQRYILADVSATPQHHGQKTILLHTLVTFKNRLSMTLLQVALNESGTYDTIGAIPPKSSQYIPVQALRRRVTLALEEGMSGVSVSNLAPSRVPQSKDTIVSLGLSYDSLPCLAGTVFLGVCRCVCDGRRPVRGGGDKRSDVRIAVGKNFEVHSGNQDTRYFLLRVQAAPRQPADVLLYPPLSPLRAVVVTAEAIVTIRNAVGVPLTVALLTRRIQSGTRSTLFDNSPDRTLYTQLCSVVVGVDESYGVTQVDPLEDLCLSVSLQQSNGNVLEQWSAAQAVGVATAHQPPACIYAPCDETCRDAQLALVDLTTNATLLLSIKYKHREVTLYCPQWIINETSVPLQLGDSGSMSHNNVKRSVAPIAGLSGRTVYTATVAPRGSSTSSDVPQLVAGNEQPFLYHSLRAEWRKNSKRFADGEGLFVRLWESAEVGGGGEPAGWTEWSSMPLLVHEAAEAQVISCVSRRMRGKVWMLSCRVEMGLQASIGAYSDTFVVTICPYWVLTNKSPYALRFAQHSGSADNGSPAPVLQVAPFTATALSTVLAPERSDGRLHPLLYFAMCGDRTQSIDQCCWSPPFAINTVGERYVNLVYQALVSLAEHWPESSTGTGQPASQGMADHLPPLRPEDLQEVNGELFVKREEAKVFRITTYKYKGCMMCVQVEEAVQPPLLLENRTSFTVSFRQRGARRVTTVFPRRRKAWTWDAPPAAGQLSAEVELWVLPAAVGDPLQKGQKAHLATCVLNLDPQLIGSQSTAGESFQRELEVDNAETGTSSLLFVRVRGVNGISYAVSLTMEPTIDAYRRLPFRQLSFSLHLASMYILCRAAGERGRRPQDLLLLAIKPVELSFVQGARALNDRSEAAAAAGPREDVDGGDGQRIALRFRTLQVDDERPSAKERVVAQLIDDKDSGFQIERKLLRSTPVLHCSVVAVHLTPVELHIEDSFITALMRYKEEVESHWGALWSSKYSACERRHTAAQGSQALLLPWQVHLERELAVAKQLFTEAQGSCGTMSRQRPTSTVPLWSRVIAIHRLVVDPLLVSLSLYRSPGAAEDPIWKLAGAVSLLVRSTQDARLQWDAIQRCHVCDTIWHLAFLLRESYLQQGKKQYMSLVNVLGINAVRSFVSDLLNPNSGDSTDRRGGHSNAHRAVRRQKQRVPCRQTANLRFGQSAGGTTTSLWRTGSTSACSDPSLEDTQTAAETPTATVSVLKRVQNRAVRLGSRTTVTVAEVARGYAWSDFMAVAQTQEIRAFGGCALARALAEMRTTPRYSLQITNRGEQRPRASEVVRATFDHPGRCSGTGVPPPQVACNRCVELEALRRARLLSREPTPLPHPVRDGFLTWEEFAHHINWYEFVDMCTDDEVRTYASLVHRGASEPSCNVCILTAI</sequence>
<evidence type="ECO:0000259" key="6">
    <source>
        <dbReference type="Pfam" id="PF25036"/>
    </source>
</evidence>
<evidence type="ECO:0000313" key="8">
    <source>
        <dbReference type="Proteomes" id="UP000674318"/>
    </source>
</evidence>
<evidence type="ECO:0000256" key="2">
    <source>
        <dbReference type="ARBA" id="ARBA00022448"/>
    </source>
</evidence>
<dbReference type="InterPro" id="IPR026854">
    <property type="entry name" value="VPS13_N"/>
</dbReference>
<feature type="compositionally biased region" description="Basic and acidic residues" evidence="4">
    <location>
        <begin position="1133"/>
        <end position="1153"/>
    </location>
</feature>
<dbReference type="Pfam" id="PF12624">
    <property type="entry name" value="VPS13_N"/>
    <property type="match status" value="1"/>
</dbReference>
<feature type="region of interest" description="Disordered" evidence="4">
    <location>
        <begin position="189"/>
        <end position="218"/>
    </location>
</feature>
<feature type="region of interest" description="Disordered" evidence="4">
    <location>
        <begin position="2162"/>
        <end position="2187"/>
    </location>
</feature>
<feature type="region of interest" description="Disordered" evidence="4">
    <location>
        <begin position="582"/>
        <end position="610"/>
    </location>
</feature>
<dbReference type="Pfam" id="PF25036">
    <property type="entry name" value="VPS13_VAB"/>
    <property type="match status" value="1"/>
</dbReference>
<feature type="compositionally biased region" description="Polar residues" evidence="4">
    <location>
        <begin position="586"/>
        <end position="596"/>
    </location>
</feature>
<dbReference type="RefSeq" id="XP_067753953.1">
    <property type="nucleotide sequence ID" value="XM_067897796.1"/>
</dbReference>
<feature type="domain" description="Chorein N-terminal" evidence="5">
    <location>
        <begin position="1"/>
        <end position="178"/>
    </location>
</feature>
<evidence type="ECO:0000256" key="1">
    <source>
        <dbReference type="ARBA" id="ARBA00006545"/>
    </source>
</evidence>
<gene>
    <name evidence="7" type="ORF">JKF63_01750</name>
</gene>
<dbReference type="Proteomes" id="UP000674318">
    <property type="component" value="Unassembled WGS sequence"/>
</dbReference>
<dbReference type="PANTHER" id="PTHR16166">
    <property type="entry name" value="VACUOLAR PROTEIN SORTING-ASSOCIATED PROTEIN VPS13"/>
    <property type="match status" value="1"/>
</dbReference>
<dbReference type="GO" id="GO:0045053">
    <property type="term" value="P:protein retention in Golgi apparatus"/>
    <property type="evidence" value="ECO:0007669"/>
    <property type="project" value="TreeGrafter"/>
</dbReference>
<dbReference type="KEGG" id="phet:94287873"/>
<feature type="compositionally biased region" description="Low complexity" evidence="4">
    <location>
        <begin position="2163"/>
        <end position="2174"/>
    </location>
</feature>
<reference evidence="7 8" key="1">
    <citation type="submission" date="2021-02" db="EMBL/GenBank/DDBJ databases">
        <title>Porcisia hertigi Genome sequencing and assembly.</title>
        <authorList>
            <person name="Almutairi H."/>
            <person name="Gatherer D."/>
        </authorList>
    </citation>
    <scope>NUCLEOTIDE SEQUENCE [LARGE SCALE GENOMIC DNA]</scope>
    <source>
        <strain evidence="7 8">C119</strain>
    </source>
</reference>
<proteinExistence type="inferred from homology"/>
<feature type="compositionally biased region" description="Basic residues" evidence="4">
    <location>
        <begin position="4522"/>
        <end position="4532"/>
    </location>
</feature>
<feature type="region of interest" description="Disordered" evidence="4">
    <location>
        <begin position="486"/>
        <end position="508"/>
    </location>
</feature>